<dbReference type="EMBL" id="JAMWBK010000001">
    <property type="protein sequence ID" value="KAJ8909033.1"/>
    <property type="molecule type" value="Genomic_DNA"/>
</dbReference>
<keyword evidence="3" id="KW-1185">Reference proteome</keyword>
<gene>
    <name evidence="2" type="ORF">NDN08_005731</name>
</gene>
<evidence type="ECO:0000313" key="2">
    <source>
        <dbReference type="EMBL" id="KAJ8909033.1"/>
    </source>
</evidence>
<organism evidence="2 3">
    <name type="scientific">Rhodosorus marinus</name>
    <dbReference type="NCBI Taxonomy" id="101924"/>
    <lineage>
        <taxon>Eukaryota</taxon>
        <taxon>Rhodophyta</taxon>
        <taxon>Stylonematophyceae</taxon>
        <taxon>Stylonematales</taxon>
        <taxon>Stylonemataceae</taxon>
        <taxon>Rhodosorus</taxon>
    </lineage>
</organism>
<comment type="caution">
    <text evidence="2">The sequence shown here is derived from an EMBL/GenBank/DDBJ whole genome shotgun (WGS) entry which is preliminary data.</text>
</comment>
<name>A0AAV8V2F5_9RHOD</name>
<evidence type="ECO:0000313" key="3">
    <source>
        <dbReference type="Proteomes" id="UP001157974"/>
    </source>
</evidence>
<feature type="signal peptide" evidence="1">
    <location>
        <begin position="1"/>
        <end position="20"/>
    </location>
</feature>
<feature type="chain" id="PRO_5043787649" evidence="1">
    <location>
        <begin position="21"/>
        <end position="267"/>
    </location>
</feature>
<evidence type="ECO:0000256" key="1">
    <source>
        <dbReference type="SAM" id="SignalP"/>
    </source>
</evidence>
<sequence length="267" mass="29436">MKINVTLATLLALVVGLAMAVPTKDKTCEFTDCQYRPICSNHIVEEGTPCRQFGIDGFYVREKAPDSDSCYCELEQHIIQTISNSDVEPVQPINPDLEPGEPIYPDVKPVQPIYPDVKPVQPIYPDVKPVQPIYPDVKPVQPIYPDVKPVQPIYPDVEPVQPIYPDVEPVQPIDPDVKATFPMVKLLPLDTGGPKPPMTPMTRSQAEGLNTCYNACDGDWVQPLPSPCTPGWLPVGTPCASEEGIGTYARSIIDHSCICVFGITDYY</sequence>
<dbReference type="Proteomes" id="UP001157974">
    <property type="component" value="Unassembled WGS sequence"/>
</dbReference>
<proteinExistence type="predicted"/>
<keyword evidence="1" id="KW-0732">Signal</keyword>
<protein>
    <submittedName>
        <fullName evidence="2">Uncharacterized protein</fullName>
    </submittedName>
</protein>
<reference evidence="2 3" key="1">
    <citation type="journal article" date="2023" name="Nat. Commun.">
        <title>Origin of minicircular mitochondrial genomes in red algae.</title>
        <authorList>
            <person name="Lee Y."/>
            <person name="Cho C.H."/>
            <person name="Lee Y.M."/>
            <person name="Park S.I."/>
            <person name="Yang J.H."/>
            <person name="West J.A."/>
            <person name="Bhattacharya D."/>
            <person name="Yoon H.S."/>
        </authorList>
    </citation>
    <scope>NUCLEOTIDE SEQUENCE [LARGE SCALE GENOMIC DNA]</scope>
    <source>
        <strain evidence="2 3">CCMP1338</strain>
        <tissue evidence="2">Whole cell</tissue>
    </source>
</reference>
<accession>A0AAV8V2F5</accession>
<dbReference type="AlphaFoldDB" id="A0AAV8V2F5"/>